<accession>E6PVG5</accession>
<dbReference type="InterPro" id="IPR000623">
    <property type="entry name" value="Shikimate_kinase/TSH1"/>
</dbReference>
<keyword evidence="9" id="KW-0057">Aromatic amino acid biosynthesis</keyword>
<dbReference type="GO" id="GO:0009073">
    <property type="term" value="P:aromatic amino acid family biosynthetic process"/>
    <property type="evidence" value="ECO:0007669"/>
    <property type="project" value="UniProtKB-KW"/>
</dbReference>
<dbReference type="PANTHER" id="PTHR21087:SF16">
    <property type="entry name" value="SHIKIMATE KINASE 1, CHLOROPLASTIC"/>
    <property type="match status" value="1"/>
</dbReference>
<evidence type="ECO:0000256" key="8">
    <source>
        <dbReference type="ARBA" id="ARBA00022840"/>
    </source>
</evidence>
<protein>
    <recommendedName>
        <fullName evidence="3">shikimate kinase</fullName>
        <ecNumber evidence="3">2.7.1.71</ecNumber>
    </recommendedName>
</protein>
<keyword evidence="7 12" id="KW-0418">Kinase</keyword>
<dbReference type="GO" id="GO:0009423">
    <property type="term" value="P:chorismate biosynthetic process"/>
    <property type="evidence" value="ECO:0007669"/>
    <property type="project" value="UniProtKB-UniPathway"/>
</dbReference>
<keyword evidence="8" id="KW-0067">ATP-binding</keyword>
<dbReference type="PANTHER" id="PTHR21087">
    <property type="entry name" value="SHIKIMATE KINASE"/>
    <property type="match status" value="1"/>
</dbReference>
<evidence type="ECO:0000256" key="7">
    <source>
        <dbReference type="ARBA" id="ARBA00022777"/>
    </source>
</evidence>
<dbReference type="EMBL" id="CABM01000064">
    <property type="protein sequence ID" value="CBH98922.1"/>
    <property type="molecule type" value="Genomic_DNA"/>
</dbReference>
<evidence type="ECO:0000256" key="6">
    <source>
        <dbReference type="ARBA" id="ARBA00022741"/>
    </source>
</evidence>
<evidence type="ECO:0000256" key="2">
    <source>
        <dbReference type="ARBA" id="ARBA00006997"/>
    </source>
</evidence>
<comment type="caution">
    <text evidence="12">The sequence shown here is derived from an EMBL/GenBank/DDBJ whole genome shotgun (WGS) entry which is preliminary data.</text>
</comment>
<sequence length="194" mass="20979">MGAGKTTVARSLAQRTGLEFVDSDHEIEREQGCSIAALFARDGEAGFREVEARAIDALTQRGGLILATGGGVVLREDNRRALHDRGVVVYLRASADELAHRTRNDRSRPLLQTGDPRAKLRELFRQRDPLYRETAHFIIDTGRPSVAMLANLVLTQLELAGVLDPAAYVTGAASAGASGGYSGGAHTRTRRSER</sequence>
<keyword evidence="6" id="KW-0547">Nucleotide-binding</keyword>
<organism evidence="12">
    <name type="scientific">mine drainage metagenome</name>
    <dbReference type="NCBI Taxonomy" id="410659"/>
    <lineage>
        <taxon>unclassified sequences</taxon>
        <taxon>metagenomes</taxon>
        <taxon>ecological metagenomes</taxon>
    </lineage>
</organism>
<dbReference type="EC" id="2.7.1.71" evidence="3"/>
<proteinExistence type="inferred from homology"/>
<dbReference type="GO" id="GO:0005829">
    <property type="term" value="C:cytosol"/>
    <property type="evidence" value="ECO:0007669"/>
    <property type="project" value="TreeGrafter"/>
</dbReference>
<dbReference type="GO" id="GO:0005524">
    <property type="term" value="F:ATP binding"/>
    <property type="evidence" value="ECO:0007669"/>
    <property type="project" value="UniProtKB-KW"/>
</dbReference>
<comment type="similarity">
    <text evidence="2">Belongs to the shikimate kinase family.</text>
</comment>
<evidence type="ECO:0000256" key="11">
    <source>
        <dbReference type="SAM" id="MobiDB-lite"/>
    </source>
</evidence>
<dbReference type="GO" id="GO:0008652">
    <property type="term" value="P:amino acid biosynthetic process"/>
    <property type="evidence" value="ECO:0007669"/>
    <property type="project" value="UniProtKB-KW"/>
</dbReference>
<dbReference type="InterPro" id="IPR023000">
    <property type="entry name" value="Shikimate_kinase_CS"/>
</dbReference>
<keyword evidence="5 12" id="KW-0808">Transferase</keyword>
<dbReference type="Gene3D" id="3.40.50.300">
    <property type="entry name" value="P-loop containing nucleotide triphosphate hydrolases"/>
    <property type="match status" value="1"/>
</dbReference>
<dbReference type="UniPathway" id="UPA00053">
    <property type="reaction ID" value="UER00088"/>
</dbReference>
<dbReference type="HAMAP" id="MF_00109">
    <property type="entry name" value="Shikimate_kinase"/>
    <property type="match status" value="1"/>
</dbReference>
<dbReference type="CDD" id="cd00464">
    <property type="entry name" value="SK"/>
    <property type="match status" value="1"/>
</dbReference>
<evidence type="ECO:0000256" key="5">
    <source>
        <dbReference type="ARBA" id="ARBA00022679"/>
    </source>
</evidence>
<keyword evidence="4" id="KW-0028">Amino-acid biosynthesis</keyword>
<reference evidence="12" key="1">
    <citation type="submission" date="2009-10" db="EMBL/GenBank/DDBJ databases">
        <title>Diversity of trophic interactions inside an arsenic-rich microbial ecosystem.</title>
        <authorList>
            <person name="Bertin P.N."/>
            <person name="Heinrich-Salmeron A."/>
            <person name="Pelletier E."/>
            <person name="Goulhen-Chollet F."/>
            <person name="Arsene-Ploetze F."/>
            <person name="Gallien S."/>
            <person name="Calteau A."/>
            <person name="Vallenet D."/>
            <person name="Casiot C."/>
            <person name="Chane-Woon-Ming B."/>
            <person name="Giloteaux L."/>
            <person name="Barakat M."/>
            <person name="Bonnefoy V."/>
            <person name="Bruneel O."/>
            <person name="Chandler M."/>
            <person name="Cleiss J."/>
            <person name="Duran R."/>
            <person name="Elbaz-Poulichet F."/>
            <person name="Fonknechten N."/>
            <person name="Lauga B."/>
            <person name="Mornico D."/>
            <person name="Ortet P."/>
            <person name="Schaeffer C."/>
            <person name="Siguier P."/>
            <person name="Alexander Thil Smith A."/>
            <person name="Van Dorsselaer A."/>
            <person name="Weissenbach J."/>
            <person name="Medigue C."/>
            <person name="Le Paslier D."/>
        </authorList>
    </citation>
    <scope>NUCLEOTIDE SEQUENCE</scope>
</reference>
<dbReference type="PROSITE" id="PS01128">
    <property type="entry name" value="SHIKIMATE_KINASE"/>
    <property type="match status" value="1"/>
</dbReference>
<dbReference type="InterPro" id="IPR027417">
    <property type="entry name" value="P-loop_NTPase"/>
</dbReference>
<dbReference type="SUPFAM" id="SSF52540">
    <property type="entry name" value="P-loop containing nucleoside triphosphate hydrolases"/>
    <property type="match status" value="1"/>
</dbReference>
<evidence type="ECO:0000256" key="3">
    <source>
        <dbReference type="ARBA" id="ARBA00012154"/>
    </source>
</evidence>
<evidence type="ECO:0000256" key="10">
    <source>
        <dbReference type="ARBA" id="ARBA00048567"/>
    </source>
</evidence>
<comment type="pathway">
    <text evidence="1">Metabolic intermediate biosynthesis; chorismate biosynthesis; chorismate from D-erythrose 4-phosphate and phosphoenolpyruvate: step 5/7.</text>
</comment>
<dbReference type="GO" id="GO:0004765">
    <property type="term" value="F:shikimate kinase activity"/>
    <property type="evidence" value="ECO:0007669"/>
    <property type="project" value="UniProtKB-EC"/>
</dbReference>
<evidence type="ECO:0000256" key="4">
    <source>
        <dbReference type="ARBA" id="ARBA00022605"/>
    </source>
</evidence>
<dbReference type="Pfam" id="PF01202">
    <property type="entry name" value="SKI"/>
    <property type="match status" value="1"/>
</dbReference>
<evidence type="ECO:0000256" key="1">
    <source>
        <dbReference type="ARBA" id="ARBA00004842"/>
    </source>
</evidence>
<comment type="catalytic activity">
    <reaction evidence="10">
        <text>shikimate + ATP = 3-phosphoshikimate + ADP + H(+)</text>
        <dbReference type="Rhea" id="RHEA:13121"/>
        <dbReference type="ChEBI" id="CHEBI:15378"/>
        <dbReference type="ChEBI" id="CHEBI:30616"/>
        <dbReference type="ChEBI" id="CHEBI:36208"/>
        <dbReference type="ChEBI" id="CHEBI:145989"/>
        <dbReference type="ChEBI" id="CHEBI:456216"/>
        <dbReference type="EC" id="2.7.1.71"/>
    </reaction>
</comment>
<evidence type="ECO:0000313" key="12">
    <source>
        <dbReference type="EMBL" id="CBH98922.1"/>
    </source>
</evidence>
<gene>
    <name evidence="12" type="primary">aroK</name>
    <name evidence="12" type="ORF">CARN2_0096</name>
</gene>
<dbReference type="PRINTS" id="PR01100">
    <property type="entry name" value="SHIKIMTKNASE"/>
</dbReference>
<dbReference type="AlphaFoldDB" id="E6PVG5"/>
<name>E6PVG5_9ZZZZ</name>
<evidence type="ECO:0000256" key="9">
    <source>
        <dbReference type="ARBA" id="ARBA00023141"/>
    </source>
</evidence>
<feature type="region of interest" description="Disordered" evidence="11">
    <location>
        <begin position="175"/>
        <end position="194"/>
    </location>
</feature>
<dbReference type="InterPro" id="IPR031322">
    <property type="entry name" value="Shikimate/glucono_kinase"/>
</dbReference>